<organism evidence="1 2">
    <name type="scientific">Streptomyces albus</name>
    <dbReference type="NCBI Taxonomy" id="1888"/>
    <lineage>
        <taxon>Bacteria</taxon>
        <taxon>Bacillati</taxon>
        <taxon>Actinomycetota</taxon>
        <taxon>Actinomycetes</taxon>
        <taxon>Kitasatosporales</taxon>
        <taxon>Streptomycetaceae</taxon>
        <taxon>Streptomyces</taxon>
    </lineage>
</organism>
<accession>A0A6C1BZJ4</accession>
<comment type="caution">
    <text evidence="1">The sequence shown here is derived from an EMBL/GenBank/DDBJ whole genome shotgun (WGS) entry which is preliminary data.</text>
</comment>
<evidence type="ECO:0000313" key="1">
    <source>
        <dbReference type="EMBL" id="TGG76357.1"/>
    </source>
</evidence>
<reference evidence="1 2" key="1">
    <citation type="submission" date="2018-10" db="EMBL/GenBank/DDBJ databases">
        <title>Isolation of pseudouridimycin from Streptomyces albus DSM 40763.</title>
        <authorList>
            <person name="Rosenqvist P."/>
            <person name="Metsae-Ketelae M."/>
            <person name="Virta P."/>
        </authorList>
    </citation>
    <scope>NUCLEOTIDE SEQUENCE [LARGE SCALE GENOMIC DNA]</scope>
    <source>
        <strain evidence="1 2">DSM 40763</strain>
    </source>
</reference>
<name>A0A6C1BZJ4_9ACTN</name>
<dbReference type="GeneID" id="75185161"/>
<dbReference type="RefSeq" id="WP_016467503.1">
    <property type="nucleotide sequence ID" value="NZ_BBQG01000031.1"/>
</dbReference>
<dbReference type="AlphaFoldDB" id="A0A6C1BZJ4"/>
<dbReference type="Proteomes" id="UP000298111">
    <property type="component" value="Unassembled WGS sequence"/>
</dbReference>
<gene>
    <name evidence="1" type="ORF">D8771_30680</name>
</gene>
<dbReference type="EMBL" id="RCIY01000106">
    <property type="protein sequence ID" value="TGG76357.1"/>
    <property type="molecule type" value="Genomic_DNA"/>
</dbReference>
<proteinExistence type="predicted"/>
<sequence>MRIRTAVAAGALGAMALFAGTAGTATATERGGDPHPQHIHNDPDVVDATLCGNQIIAVLANATGVCKNNN</sequence>
<evidence type="ECO:0000313" key="2">
    <source>
        <dbReference type="Proteomes" id="UP000298111"/>
    </source>
</evidence>
<protein>
    <submittedName>
        <fullName evidence="1">Uncharacterized protein</fullName>
    </submittedName>
</protein>